<dbReference type="InterPro" id="IPR003615">
    <property type="entry name" value="HNH_nuc"/>
</dbReference>
<sequence>MAKVNLDALIQREDFTVDGGAGAQNLADKLKVSELVKGESFFYSSLRKPDFQRETSDWDKGKITSFVKSFIDGDLIPSIILWQAGQYTFVIDGAHRLSALIAWVNGDYGDGFISQSFFNHEVDSEQKKVADQTRRHVDREVGSYSSFMSAIRDPENANPRVLANANKLGFLSLQLQWVTGSAEKAENSFFTINQKATPISDTEISLLKARKKPYAMASRAILRSGAGHKYWDVFSPEIQSEVERLAKEINENLFTPEMKTPVKTLDLPLAGKGYSSRTLPLIFDLVKLANDVSEKEVSEDADGKETIQYLKNVNKVVRRFTTTHPSSLGLHPAVYFYSEKGRYQPTAFMAWIEIIKDFENKKFFKKFTDIRQKLESILIQYKYFTNQVTIKYGSGIKGYLQLKEVYEKIMELVLAEIDVVEIGGKLKSAFPYLNIEFRGDQPQSKDFNENTKAEVFLTTALKSANRCNICGGYIHVKSISIDHIDRKQDGGVGVADNGQLTHPYCNTTYKN</sequence>
<dbReference type="RefSeq" id="WP_192526715.1">
    <property type="nucleotide sequence ID" value="NZ_RRZC01000002.1"/>
</dbReference>
<dbReference type="InterPro" id="IPR002711">
    <property type="entry name" value="HNH"/>
</dbReference>
<dbReference type="Pfam" id="PF01844">
    <property type="entry name" value="HNH"/>
    <property type="match status" value="1"/>
</dbReference>
<proteinExistence type="predicted"/>
<dbReference type="InterPro" id="IPR004919">
    <property type="entry name" value="GmrSD_N"/>
</dbReference>
<accession>A0ABR9F841</accession>
<keyword evidence="3" id="KW-1185">Reference proteome</keyword>
<feature type="domain" description="HNH nuclease" evidence="1">
    <location>
        <begin position="456"/>
        <end position="507"/>
    </location>
</feature>
<name>A0ABR9F841_9GAMM</name>
<evidence type="ECO:0000313" key="2">
    <source>
        <dbReference type="EMBL" id="MBE0402648.1"/>
    </source>
</evidence>
<comment type="caution">
    <text evidence="2">The sequence shown here is derived from an EMBL/GenBank/DDBJ whole genome shotgun (WGS) entry which is preliminary data.</text>
</comment>
<dbReference type="EMBL" id="RRZC01000002">
    <property type="protein sequence ID" value="MBE0402648.1"/>
    <property type="molecule type" value="Genomic_DNA"/>
</dbReference>
<dbReference type="CDD" id="cd00085">
    <property type="entry name" value="HNHc"/>
    <property type="match status" value="1"/>
</dbReference>
<evidence type="ECO:0000259" key="1">
    <source>
        <dbReference type="SMART" id="SM00507"/>
    </source>
</evidence>
<dbReference type="Proteomes" id="UP000754821">
    <property type="component" value="Unassembled WGS sequence"/>
</dbReference>
<dbReference type="Pfam" id="PF03235">
    <property type="entry name" value="GmrSD_N"/>
    <property type="match status" value="1"/>
</dbReference>
<dbReference type="Gene3D" id="1.10.30.50">
    <property type="match status" value="1"/>
</dbReference>
<organism evidence="2 3">
    <name type="scientific">Halomonas citrativorans</name>
    <dbReference type="NCBI Taxonomy" id="2742612"/>
    <lineage>
        <taxon>Bacteria</taxon>
        <taxon>Pseudomonadati</taxon>
        <taxon>Pseudomonadota</taxon>
        <taxon>Gammaproteobacteria</taxon>
        <taxon>Oceanospirillales</taxon>
        <taxon>Halomonadaceae</taxon>
        <taxon>Halomonas</taxon>
    </lineage>
</organism>
<dbReference type="SMART" id="SM00507">
    <property type="entry name" value="HNHc"/>
    <property type="match status" value="1"/>
</dbReference>
<gene>
    <name evidence="2" type="ORF">EI163_03595</name>
</gene>
<evidence type="ECO:0000313" key="3">
    <source>
        <dbReference type="Proteomes" id="UP000754821"/>
    </source>
</evidence>
<reference evidence="2 3" key="1">
    <citation type="submission" date="2020-07" db="EMBL/GenBank/DDBJ databases">
        <title>Halophilic bacteria isolated from french cheeses.</title>
        <authorList>
            <person name="Kothe C.I."/>
            <person name="Farah-Kraiem B."/>
            <person name="Renault P."/>
            <person name="Dridi B."/>
        </authorList>
    </citation>
    <scope>NUCLEOTIDE SEQUENCE [LARGE SCALE GENOMIC DNA]</scope>
    <source>
        <strain evidence="2 3">FME16</strain>
    </source>
</reference>
<protein>
    <submittedName>
        <fullName evidence="2">DUF262 domain-containing protein</fullName>
    </submittedName>
</protein>